<evidence type="ECO:0000256" key="5">
    <source>
        <dbReference type="ARBA" id="ARBA00022692"/>
    </source>
</evidence>
<feature type="transmembrane region" description="Helical" evidence="8">
    <location>
        <begin position="183"/>
        <end position="206"/>
    </location>
</feature>
<dbReference type="Gene3D" id="1.10.3720.10">
    <property type="entry name" value="MetI-like"/>
    <property type="match status" value="1"/>
</dbReference>
<sequence length="259" mass="28553">MKWLPKSMFILLFCYLSLPVIGTVLYSFATTWHQSILPEGWTLQTYERLFVDAMFWKALGRTVWLAGGSVIVAMVVIVPALLYIVVYFPKYERWIQLLILGVYAFPGIILAVGLLRSYNGTGIPMLLILSGAYVISVVPFIYQSLKNTMNGLNARALMDAAELLGATKWQAFRKVILPLVKTGLFVGALLSFSALVGEFVLINLVVGSKFETIQMYLMKKMSASGHLASAIVVVYLVGIIGLTGAAARLMHSQMKKGAM</sequence>
<keyword evidence="2 8" id="KW-0813">Transport</keyword>
<feature type="transmembrane region" description="Helical" evidence="8">
    <location>
        <begin position="63"/>
        <end position="88"/>
    </location>
</feature>
<name>A0A8J7GD03_9BACL</name>
<feature type="domain" description="ABC transmembrane type-1" evidence="9">
    <location>
        <begin position="59"/>
        <end position="244"/>
    </location>
</feature>
<evidence type="ECO:0000256" key="1">
    <source>
        <dbReference type="ARBA" id="ARBA00004429"/>
    </source>
</evidence>
<accession>A0A8J7GD03</accession>
<feature type="transmembrane region" description="Helical" evidence="8">
    <location>
        <begin position="226"/>
        <end position="249"/>
    </location>
</feature>
<dbReference type="PANTHER" id="PTHR43357:SF4">
    <property type="entry name" value="INNER MEMBRANE ABC TRANSPORTER PERMEASE PROTEIN YDCV"/>
    <property type="match status" value="1"/>
</dbReference>
<evidence type="ECO:0000313" key="11">
    <source>
        <dbReference type="Proteomes" id="UP000622653"/>
    </source>
</evidence>
<proteinExistence type="inferred from homology"/>
<dbReference type="GO" id="GO:0005886">
    <property type="term" value="C:plasma membrane"/>
    <property type="evidence" value="ECO:0007669"/>
    <property type="project" value="UniProtKB-SubCell"/>
</dbReference>
<keyword evidence="5 8" id="KW-0812">Transmembrane</keyword>
<feature type="transmembrane region" description="Helical" evidence="8">
    <location>
        <begin position="7"/>
        <end position="29"/>
    </location>
</feature>
<gene>
    <name evidence="10" type="ORF">IRY55_11195</name>
</gene>
<evidence type="ECO:0000256" key="6">
    <source>
        <dbReference type="ARBA" id="ARBA00022989"/>
    </source>
</evidence>
<evidence type="ECO:0000256" key="7">
    <source>
        <dbReference type="ARBA" id="ARBA00023136"/>
    </source>
</evidence>
<comment type="similarity">
    <text evidence="8">Belongs to the binding-protein-dependent transport system permease family.</text>
</comment>
<comment type="caution">
    <text evidence="10">The sequence shown here is derived from an EMBL/GenBank/DDBJ whole genome shotgun (WGS) entry which is preliminary data.</text>
</comment>
<dbReference type="Pfam" id="PF00528">
    <property type="entry name" value="BPD_transp_1"/>
    <property type="match status" value="1"/>
</dbReference>
<organism evidence="10 11">
    <name type="scientific">Savagea serpentis</name>
    <dbReference type="NCBI Taxonomy" id="2785297"/>
    <lineage>
        <taxon>Bacteria</taxon>
        <taxon>Bacillati</taxon>
        <taxon>Bacillota</taxon>
        <taxon>Bacilli</taxon>
        <taxon>Bacillales</taxon>
        <taxon>Caryophanaceae</taxon>
        <taxon>Savagea</taxon>
    </lineage>
</organism>
<dbReference type="AlphaFoldDB" id="A0A8J7GD03"/>
<dbReference type="CDD" id="cd06261">
    <property type="entry name" value="TM_PBP2"/>
    <property type="match status" value="1"/>
</dbReference>
<keyword evidence="6 8" id="KW-1133">Transmembrane helix</keyword>
<evidence type="ECO:0000313" key="10">
    <source>
        <dbReference type="EMBL" id="MBF4501930.1"/>
    </source>
</evidence>
<feature type="transmembrane region" description="Helical" evidence="8">
    <location>
        <begin position="121"/>
        <end position="142"/>
    </location>
</feature>
<dbReference type="Proteomes" id="UP000622653">
    <property type="component" value="Unassembled WGS sequence"/>
</dbReference>
<feature type="transmembrane region" description="Helical" evidence="8">
    <location>
        <begin position="95"/>
        <end position="115"/>
    </location>
</feature>
<keyword evidence="11" id="KW-1185">Reference proteome</keyword>
<keyword evidence="4" id="KW-0997">Cell inner membrane</keyword>
<dbReference type="PANTHER" id="PTHR43357">
    <property type="entry name" value="INNER MEMBRANE ABC TRANSPORTER PERMEASE PROTEIN YDCV"/>
    <property type="match status" value="1"/>
</dbReference>
<comment type="subcellular location">
    <subcellularLocation>
        <location evidence="1">Cell inner membrane</location>
        <topology evidence="1">Multi-pass membrane protein</topology>
    </subcellularLocation>
    <subcellularLocation>
        <location evidence="8">Cell membrane</location>
        <topology evidence="8">Multi-pass membrane protein</topology>
    </subcellularLocation>
</comment>
<keyword evidence="7 8" id="KW-0472">Membrane</keyword>
<protein>
    <submittedName>
        <fullName evidence="10">ABC transporter permease subunit</fullName>
    </submittedName>
</protein>
<evidence type="ECO:0000259" key="9">
    <source>
        <dbReference type="PROSITE" id="PS50928"/>
    </source>
</evidence>
<evidence type="ECO:0000256" key="8">
    <source>
        <dbReference type="RuleBase" id="RU363032"/>
    </source>
</evidence>
<dbReference type="InterPro" id="IPR000515">
    <property type="entry name" value="MetI-like"/>
</dbReference>
<dbReference type="RefSeq" id="WP_194563410.1">
    <property type="nucleotide sequence ID" value="NZ_JADKPV010000006.1"/>
</dbReference>
<evidence type="ECO:0000256" key="3">
    <source>
        <dbReference type="ARBA" id="ARBA00022475"/>
    </source>
</evidence>
<keyword evidence="3" id="KW-1003">Cell membrane</keyword>
<evidence type="ECO:0000256" key="2">
    <source>
        <dbReference type="ARBA" id="ARBA00022448"/>
    </source>
</evidence>
<dbReference type="GO" id="GO:0055085">
    <property type="term" value="P:transmembrane transport"/>
    <property type="evidence" value="ECO:0007669"/>
    <property type="project" value="InterPro"/>
</dbReference>
<dbReference type="SUPFAM" id="SSF161098">
    <property type="entry name" value="MetI-like"/>
    <property type="match status" value="1"/>
</dbReference>
<reference evidence="10" key="1">
    <citation type="submission" date="2020-11" db="EMBL/GenBank/DDBJ databases">
        <title>Multidrug resistant novel bacterium Savagea serpentis sp. nov., isolated from the scats of a vine snake (Ahaetulla nasuta).</title>
        <authorList>
            <person name="Venkata Ramana V."/>
            <person name="Vikas Patil S."/>
            <person name="Yogita Lugani V."/>
        </authorList>
    </citation>
    <scope>NUCLEOTIDE SEQUENCE</scope>
    <source>
        <strain evidence="10">SN6</strain>
    </source>
</reference>
<dbReference type="EMBL" id="JADKPV010000006">
    <property type="protein sequence ID" value="MBF4501930.1"/>
    <property type="molecule type" value="Genomic_DNA"/>
</dbReference>
<dbReference type="InterPro" id="IPR035906">
    <property type="entry name" value="MetI-like_sf"/>
</dbReference>
<dbReference type="PROSITE" id="PS50928">
    <property type="entry name" value="ABC_TM1"/>
    <property type="match status" value="1"/>
</dbReference>
<evidence type="ECO:0000256" key="4">
    <source>
        <dbReference type="ARBA" id="ARBA00022519"/>
    </source>
</evidence>